<sequence>MSSSRMREEFIAHLQHSPVSPHIQADIATQNNYSVTSEQQERITNHSLTTHLSECGKTCRSHSPVKNSSCSFRRCMVSQVPDFAHCSTREHCVEYLH</sequence>
<dbReference type="InParanoid" id="A0A1B7N078"/>
<dbReference type="AlphaFoldDB" id="A0A1B7N078"/>
<gene>
    <name evidence="1" type="ORF">K503DRAFT_174256</name>
</gene>
<evidence type="ECO:0000313" key="1">
    <source>
        <dbReference type="EMBL" id="OAX38247.1"/>
    </source>
</evidence>
<reference evidence="1 2" key="1">
    <citation type="submission" date="2016-06" db="EMBL/GenBank/DDBJ databases">
        <title>Comparative genomics of the ectomycorrhizal sister species Rhizopogon vinicolor and Rhizopogon vesiculosus (Basidiomycota: Boletales) reveals a divergence of the mating type B locus.</title>
        <authorList>
            <consortium name="DOE Joint Genome Institute"/>
            <person name="Mujic A.B."/>
            <person name="Kuo A."/>
            <person name="Tritt A."/>
            <person name="Lipzen A."/>
            <person name="Chen C."/>
            <person name="Johnson J."/>
            <person name="Sharma A."/>
            <person name="Barry K."/>
            <person name="Grigoriev I.V."/>
            <person name="Spatafora J.W."/>
        </authorList>
    </citation>
    <scope>NUCLEOTIDE SEQUENCE [LARGE SCALE GENOMIC DNA]</scope>
    <source>
        <strain evidence="1 2">AM-OR11-026</strain>
    </source>
</reference>
<dbReference type="Proteomes" id="UP000092154">
    <property type="component" value="Unassembled WGS sequence"/>
</dbReference>
<evidence type="ECO:0000313" key="2">
    <source>
        <dbReference type="Proteomes" id="UP000092154"/>
    </source>
</evidence>
<name>A0A1B7N078_9AGAM</name>
<proteinExistence type="predicted"/>
<organism evidence="1 2">
    <name type="scientific">Rhizopogon vinicolor AM-OR11-026</name>
    <dbReference type="NCBI Taxonomy" id="1314800"/>
    <lineage>
        <taxon>Eukaryota</taxon>
        <taxon>Fungi</taxon>
        <taxon>Dikarya</taxon>
        <taxon>Basidiomycota</taxon>
        <taxon>Agaricomycotina</taxon>
        <taxon>Agaricomycetes</taxon>
        <taxon>Agaricomycetidae</taxon>
        <taxon>Boletales</taxon>
        <taxon>Suillineae</taxon>
        <taxon>Rhizopogonaceae</taxon>
        <taxon>Rhizopogon</taxon>
    </lineage>
</organism>
<protein>
    <submittedName>
        <fullName evidence="1">Uncharacterized protein</fullName>
    </submittedName>
</protein>
<accession>A0A1B7N078</accession>
<dbReference type="EMBL" id="KV448305">
    <property type="protein sequence ID" value="OAX38247.1"/>
    <property type="molecule type" value="Genomic_DNA"/>
</dbReference>
<keyword evidence="2" id="KW-1185">Reference proteome</keyword>